<evidence type="ECO:0000256" key="3">
    <source>
        <dbReference type="ARBA" id="ARBA00022729"/>
    </source>
</evidence>
<keyword evidence="2 8" id="KW-0812">Transmembrane</keyword>
<dbReference type="InterPro" id="IPR008814">
    <property type="entry name" value="Swp1"/>
</dbReference>
<keyword evidence="4 8" id="KW-0256">Endoplasmic reticulum</keyword>
<evidence type="ECO:0000256" key="1">
    <source>
        <dbReference type="ARBA" id="ARBA00004477"/>
    </source>
</evidence>
<name>A0ABD2PPS5_9PLAT</name>
<protein>
    <recommendedName>
        <fullName evidence="8">Dolichyl-diphosphooligosaccharide--protein glycosyltransferase subunit 2</fullName>
    </recommendedName>
    <alternativeName>
        <fullName evidence="8">Ribophorin-2</fullName>
    </alternativeName>
</protein>
<keyword evidence="6 8" id="KW-0472">Membrane</keyword>
<evidence type="ECO:0000259" key="9">
    <source>
        <dbReference type="Pfam" id="PF05817"/>
    </source>
</evidence>
<dbReference type="InterPro" id="IPR055373">
    <property type="entry name" value="Ribophorin_II_N"/>
</dbReference>
<keyword evidence="12" id="KW-1185">Reference proteome</keyword>
<gene>
    <name evidence="11" type="ORF">Ciccas_011956</name>
</gene>
<dbReference type="EMBL" id="JBJKFK010003850">
    <property type="protein sequence ID" value="KAL3309497.1"/>
    <property type="molecule type" value="Genomic_DNA"/>
</dbReference>
<feature type="signal peptide" evidence="8">
    <location>
        <begin position="1"/>
        <end position="17"/>
    </location>
</feature>
<keyword evidence="3 8" id="KW-0732">Signal</keyword>
<keyword evidence="5 8" id="KW-1133">Transmembrane helix</keyword>
<evidence type="ECO:0000256" key="5">
    <source>
        <dbReference type="ARBA" id="ARBA00022989"/>
    </source>
</evidence>
<dbReference type="Proteomes" id="UP001626550">
    <property type="component" value="Unassembled WGS sequence"/>
</dbReference>
<dbReference type="GO" id="GO:0008250">
    <property type="term" value="C:oligosaccharyltransferase complex"/>
    <property type="evidence" value="ECO:0007669"/>
    <property type="project" value="UniProtKB-UniRule"/>
</dbReference>
<evidence type="ECO:0000313" key="12">
    <source>
        <dbReference type="Proteomes" id="UP001626550"/>
    </source>
</evidence>
<dbReference type="AlphaFoldDB" id="A0ABD2PPS5"/>
<dbReference type="Pfam" id="PF05817">
    <property type="entry name" value="Ribophorin_II"/>
    <property type="match status" value="1"/>
</dbReference>
<comment type="subcellular location">
    <subcellularLocation>
        <location evidence="1 8">Endoplasmic reticulum membrane</location>
        <topology evidence="1 8">Multi-pass membrane protein</topology>
    </subcellularLocation>
</comment>
<feature type="transmembrane region" description="Helical" evidence="8">
    <location>
        <begin position="604"/>
        <end position="626"/>
    </location>
</feature>
<feature type="chain" id="PRO_5044527641" description="Dolichyl-diphosphooligosaccharide--protein glycosyltransferase subunit 2" evidence="8">
    <location>
        <begin position="18"/>
        <end position="661"/>
    </location>
</feature>
<proteinExistence type="inferred from homology"/>
<evidence type="ECO:0000256" key="4">
    <source>
        <dbReference type="ARBA" id="ARBA00022824"/>
    </source>
</evidence>
<accession>A0ABD2PPS5</accession>
<feature type="transmembrane region" description="Helical" evidence="8">
    <location>
        <begin position="575"/>
        <end position="597"/>
    </location>
</feature>
<evidence type="ECO:0000259" key="10">
    <source>
        <dbReference type="Pfam" id="PF25147"/>
    </source>
</evidence>
<comment type="subunit">
    <text evidence="7">Component of the oligosaccharyltransferase (OST) complex. OST exists in two different complex forms which contain common core subunits RPN1, RPN2, OST48, OST4, DAD1 and TMEM258, either STT3A or STT3B as catalytic subunits, and form-specific accessory subunits. STT3A complex assembly occurs through the formation of 3 subcomplexes. Subcomplex 1 contains RPN1 and TMEM258, subcomplex 2 contains the STT3A-specific subunits STT3A, DC2/OSTC, and KCP2 as well as the core subunit OST4, and subcomplex 3 contains RPN2, DAD1, and OST48. The STT3A complex can form stable complexes with the Sec61 complex or with both the Sec61 and TRAP complexes. Interacts with DDI2. Interacts with TMEM35A/NACHO.</text>
</comment>
<evidence type="ECO:0000256" key="6">
    <source>
        <dbReference type="ARBA" id="ARBA00023136"/>
    </source>
</evidence>
<reference evidence="11 12" key="1">
    <citation type="submission" date="2024-11" db="EMBL/GenBank/DDBJ databases">
        <title>Adaptive evolution of stress response genes in parasites aligns with host niche diversity.</title>
        <authorList>
            <person name="Hahn C."/>
            <person name="Resl P."/>
        </authorList>
    </citation>
    <scope>NUCLEOTIDE SEQUENCE [LARGE SCALE GENOMIC DNA]</scope>
    <source>
        <strain evidence="11">EGGRZ-B1_66</strain>
        <tissue evidence="11">Body</tissue>
    </source>
</reference>
<evidence type="ECO:0000256" key="2">
    <source>
        <dbReference type="ARBA" id="ARBA00022692"/>
    </source>
</evidence>
<dbReference type="PANTHER" id="PTHR12640">
    <property type="entry name" value="RIBOPHORIN II"/>
    <property type="match status" value="1"/>
</dbReference>
<feature type="domain" description="Ribophorin II C-terminal" evidence="10">
    <location>
        <begin position="564"/>
        <end position="661"/>
    </location>
</feature>
<evidence type="ECO:0000256" key="7">
    <source>
        <dbReference type="ARBA" id="ARBA00046750"/>
    </source>
</evidence>
<evidence type="ECO:0000313" key="11">
    <source>
        <dbReference type="EMBL" id="KAL3309497.1"/>
    </source>
</evidence>
<feature type="domain" description="Ribophorin II N-terminal" evidence="9">
    <location>
        <begin position="36"/>
        <end position="234"/>
    </location>
</feature>
<dbReference type="Pfam" id="PF25147">
    <property type="entry name" value="Ribophorin_II_C"/>
    <property type="match status" value="1"/>
</dbReference>
<evidence type="ECO:0000256" key="8">
    <source>
        <dbReference type="RuleBase" id="RU366029"/>
    </source>
</evidence>
<dbReference type="InterPro" id="IPR056790">
    <property type="entry name" value="Ribophorin_II_C"/>
</dbReference>
<comment type="similarity">
    <text evidence="8">Belongs to the SWP1 family.</text>
</comment>
<dbReference type="PANTHER" id="PTHR12640:SF0">
    <property type="entry name" value="DOLICHYL-DIPHOSPHOOLIGOSACCHARIDE--PROTEIN GLYCOSYLTRANSFERASE SUBUNIT 2"/>
    <property type="match status" value="1"/>
</dbReference>
<comment type="caution">
    <text evidence="11">The sequence shown here is derived from an EMBL/GenBank/DDBJ whole genome shotgun (WGS) entry which is preliminary data.</text>
</comment>
<sequence length="661" mass="72570">MILNAFLIFCLVSVSFAKLRTEFDPKTEKIYVEVIESVYSTSNNAENLYYASKSLAFLNHPVKVNCAKQLIEATNEDSKLIQIAHLTTECPTKQLPEAAKIIADNLENPANLRDLYFAIVAAQATKTKIDGNMILATLNALRDPSSPISNGYAFNIAVLASLDKTKITGYHSAVEKILGSILTINDEMAFYDGGAVNTAIIVGGIIDLEAHLGKPNSISNDLMMKFSNYFFSQKLALSDPKAWWMSFATLQKLLKLAKSTPVVLFNPNGKTKPFSIGSLSDQVTIGYGSIWPAQKEFKSKIDLKVIAILDKVTKNPAIEGSDFGTCKSSKVGECQLKLTAKDLQPGAYDLVLSLARPDASAFMPKSTLVPLILRGSAAQININSLKISAGSASHEVKPSELPLKNKLVLNEEDKFVLTLGTDSKLLQSSVVFEGKFHTIPFILNYIARKSDKNYIFDIRSDQLLKDSLELGGTFKVTAYLGTSKESEKLKPMKLELCELEVLPISVPPARSDYLQQRKLPSHELTDYEFSVAEKANTGAGEVLSTTPFALGELSNEKRKLEHTFREPDIRAGASIALLFTGICLCPLAILVIGWPLVGMSLRPPISLAVPIFHGGLLGMFVIYGMYWLKFNMFQTLKYLTLVGVPTFLAGSSLLRTLVNRR</sequence>
<comment type="pathway">
    <text evidence="8">Protein modification; protein glycosylation.</text>
</comment>
<dbReference type="GO" id="GO:0006487">
    <property type="term" value="P:protein N-linked glycosylation"/>
    <property type="evidence" value="ECO:0007669"/>
    <property type="project" value="UniProtKB-UniRule"/>
</dbReference>
<comment type="function">
    <text evidence="8">Subunit of the oligosaccharyl transferase (OST) complex that catalyzes the initial transfer of a defined glycan (Glc(3)Man(9)GlcNAc(2) in eukaryotes) from the lipid carrier dolichol-pyrophosphate to an asparagine residue within an Asn-X-Ser/Thr consensus motif in nascent polypeptide chains, the first step in protein N-glycosylation. N-glycosylation occurs cotranslationally and the complex associates with the Sec61 complex at the channel-forming translocon complex that mediates protein translocation across the endoplasmic reticulum (ER). All subunits are required for a maximal enzyme activity.</text>
</comment>
<organism evidence="11 12">
    <name type="scientific">Cichlidogyrus casuarinus</name>
    <dbReference type="NCBI Taxonomy" id="1844966"/>
    <lineage>
        <taxon>Eukaryota</taxon>
        <taxon>Metazoa</taxon>
        <taxon>Spiralia</taxon>
        <taxon>Lophotrochozoa</taxon>
        <taxon>Platyhelminthes</taxon>
        <taxon>Monogenea</taxon>
        <taxon>Monopisthocotylea</taxon>
        <taxon>Dactylogyridea</taxon>
        <taxon>Ancyrocephalidae</taxon>
        <taxon>Cichlidogyrus</taxon>
    </lineage>
</organism>
<feature type="transmembrane region" description="Helical" evidence="8">
    <location>
        <begin position="638"/>
        <end position="658"/>
    </location>
</feature>